<feature type="chain" id="PRO_5045117776" description="Methyl-accepting chemotaxis protein" evidence="1">
    <location>
        <begin position="29"/>
        <end position="96"/>
    </location>
</feature>
<sequence>MRALVVSSLSICFTMLLVVALLTAQSLAGVEQAQAQTIGAQQAAQTFQHQMQQTAVNLAFYRLIDYGASSIQSAASIKSIYIPDHILGRYQLTMQR</sequence>
<protein>
    <recommendedName>
        <fullName evidence="4">Methyl-accepting chemotaxis protein</fullName>
    </recommendedName>
</protein>
<comment type="caution">
    <text evidence="2">The sequence shown here is derived from an EMBL/GenBank/DDBJ whole genome shotgun (WGS) entry which is preliminary data.</text>
</comment>
<evidence type="ECO:0000313" key="2">
    <source>
        <dbReference type="EMBL" id="GAA5528560.1"/>
    </source>
</evidence>
<dbReference type="EMBL" id="BAABRU010000007">
    <property type="protein sequence ID" value="GAA5528560.1"/>
    <property type="molecule type" value="Genomic_DNA"/>
</dbReference>
<keyword evidence="1" id="KW-0732">Signal</keyword>
<name>A0ABP9WZF6_9CHLR</name>
<feature type="signal peptide" evidence="1">
    <location>
        <begin position="1"/>
        <end position="28"/>
    </location>
</feature>
<dbReference type="RefSeq" id="WP_345722173.1">
    <property type="nucleotide sequence ID" value="NZ_BAABRU010000007.1"/>
</dbReference>
<proteinExistence type="predicted"/>
<accession>A0ABP9WZF6</accession>
<keyword evidence="3" id="KW-1185">Reference proteome</keyword>
<reference evidence="2 3" key="1">
    <citation type="submission" date="2024-02" db="EMBL/GenBank/DDBJ databases">
        <title>Herpetosiphon gulosus NBRC 112829.</title>
        <authorList>
            <person name="Ichikawa N."/>
            <person name="Katano-Makiyama Y."/>
            <person name="Hidaka K."/>
        </authorList>
    </citation>
    <scope>NUCLEOTIDE SEQUENCE [LARGE SCALE GENOMIC DNA]</scope>
    <source>
        <strain evidence="2 3">NBRC 112829</strain>
    </source>
</reference>
<evidence type="ECO:0008006" key="4">
    <source>
        <dbReference type="Google" id="ProtNLM"/>
    </source>
</evidence>
<dbReference type="Proteomes" id="UP001428290">
    <property type="component" value="Unassembled WGS sequence"/>
</dbReference>
<organism evidence="2 3">
    <name type="scientific">Herpetosiphon gulosus</name>
    <dbReference type="NCBI Taxonomy" id="1973496"/>
    <lineage>
        <taxon>Bacteria</taxon>
        <taxon>Bacillati</taxon>
        <taxon>Chloroflexota</taxon>
        <taxon>Chloroflexia</taxon>
        <taxon>Herpetosiphonales</taxon>
        <taxon>Herpetosiphonaceae</taxon>
        <taxon>Herpetosiphon</taxon>
    </lineage>
</organism>
<gene>
    <name evidence="2" type="ORF">Hgul01_02362</name>
</gene>
<evidence type="ECO:0000256" key="1">
    <source>
        <dbReference type="SAM" id="SignalP"/>
    </source>
</evidence>
<evidence type="ECO:0000313" key="3">
    <source>
        <dbReference type="Proteomes" id="UP001428290"/>
    </source>
</evidence>